<dbReference type="Proteomes" id="UP000002748">
    <property type="component" value="Unassembled WGS sequence"/>
</dbReference>
<dbReference type="VEuPathDB" id="FungiDB:A1Q1_05160"/>
<organism evidence="2 3">
    <name type="scientific">Trichosporon asahii var. asahii (strain ATCC 90039 / CBS 2479 / JCM 2466 / KCTC 7840 / NBRC 103889/ NCYC 2677 / UAMH 7654)</name>
    <name type="common">Yeast</name>
    <dbReference type="NCBI Taxonomy" id="1186058"/>
    <lineage>
        <taxon>Eukaryota</taxon>
        <taxon>Fungi</taxon>
        <taxon>Dikarya</taxon>
        <taxon>Basidiomycota</taxon>
        <taxon>Agaricomycotina</taxon>
        <taxon>Tremellomycetes</taxon>
        <taxon>Trichosporonales</taxon>
        <taxon>Trichosporonaceae</taxon>
        <taxon>Trichosporon</taxon>
    </lineage>
</organism>
<sequence>MALKSGLSFCDFVVCQPLTWGRCDRPVGHWTRERRARDNGAEANSVIWTKGRRAGWYAGGTSLTASTKQAALSSCHRHLVTNQLHSVQGQETEPRPWIFETVIRDTGWGPNPRNASAAKWPSIAVPPVLCDIACYKQHKGKDAPAPSLEASKPAVEPGKATDDRPTADAVTSDEGDQGVDRGEGGEGGERVEGEKEGSRGEGEEKTDQPLKKLTDLKWPPEPDESIFSDPLKREDPKPLRHAELERIERANPSHIPRSALPPVKPDPPRSPQRSGQFPIPQIAARDSQSLAKPAASALMERHSPPPLHALLGALDDSSPASTPTVEGMGSGGRDDWGASGWWLGYNEKRVWVGPEERRLMRLWADAVSEAIGGWGMREGQLAWEV</sequence>
<dbReference type="AlphaFoldDB" id="J5SLQ9"/>
<evidence type="ECO:0000313" key="3">
    <source>
        <dbReference type="Proteomes" id="UP000002748"/>
    </source>
</evidence>
<dbReference type="EMBL" id="ALBS01000297">
    <property type="protein sequence ID" value="EJT46331.1"/>
    <property type="molecule type" value="Genomic_DNA"/>
</dbReference>
<evidence type="ECO:0000313" key="2">
    <source>
        <dbReference type="EMBL" id="EJT46331.1"/>
    </source>
</evidence>
<feature type="region of interest" description="Disordered" evidence="1">
    <location>
        <begin position="140"/>
        <end position="277"/>
    </location>
</feature>
<dbReference type="RefSeq" id="XP_014177442.1">
    <property type="nucleotide sequence ID" value="XM_014321967.1"/>
</dbReference>
<name>J5SLQ9_TRIAS</name>
<evidence type="ECO:0000256" key="1">
    <source>
        <dbReference type="SAM" id="MobiDB-lite"/>
    </source>
</evidence>
<accession>J5SLQ9</accession>
<proteinExistence type="predicted"/>
<feature type="compositionally biased region" description="Basic and acidic residues" evidence="1">
    <location>
        <begin position="230"/>
        <end position="251"/>
    </location>
</feature>
<comment type="caution">
    <text evidence="2">The sequence shown here is derived from an EMBL/GenBank/DDBJ whole genome shotgun (WGS) entry which is preliminary data.</text>
</comment>
<gene>
    <name evidence="2" type="ORF">A1Q1_05160</name>
</gene>
<dbReference type="KEGG" id="tasa:A1Q1_05160"/>
<feature type="compositionally biased region" description="Basic and acidic residues" evidence="1">
    <location>
        <begin position="178"/>
        <end position="220"/>
    </location>
</feature>
<protein>
    <submittedName>
        <fullName evidence="2">Uncharacterized protein</fullName>
    </submittedName>
</protein>
<reference evidence="2 3" key="1">
    <citation type="journal article" date="2012" name="Eukaryot. Cell">
        <title>Draft genome sequence of CBS 2479, the standard type strain of Trichosporon asahii.</title>
        <authorList>
            <person name="Yang R.Y."/>
            <person name="Li H.T."/>
            <person name="Zhu H."/>
            <person name="Zhou G.P."/>
            <person name="Wang M."/>
            <person name="Wang L."/>
        </authorList>
    </citation>
    <scope>NUCLEOTIDE SEQUENCE [LARGE SCALE GENOMIC DNA]</scope>
    <source>
        <strain evidence="3">ATCC 90039 / CBS 2479 / JCM 2466 / KCTC 7840 / NCYC 2677 / UAMH 7654</strain>
    </source>
</reference>
<dbReference type="OrthoDB" id="18412at2759"/>
<dbReference type="GeneID" id="25988672"/>
<dbReference type="HOGENOM" id="CLU_060601_0_0_1"/>